<feature type="domain" description="Activator of Hsp90 ATPase homologue 1/2-like C-terminal" evidence="2">
    <location>
        <begin position="26"/>
        <end position="138"/>
    </location>
</feature>
<dbReference type="Gene3D" id="3.30.530.20">
    <property type="match status" value="1"/>
</dbReference>
<dbReference type="CDD" id="cd08899">
    <property type="entry name" value="SRPBCC_CalC_Aha1-like_6"/>
    <property type="match status" value="1"/>
</dbReference>
<dbReference type="InterPro" id="IPR013538">
    <property type="entry name" value="ASHA1/2-like_C"/>
</dbReference>
<dbReference type="Proteomes" id="UP001519654">
    <property type="component" value="Unassembled WGS sequence"/>
</dbReference>
<accession>A0ABS5YPQ5</accession>
<sequence>MTNPPTGRLVPTTTGTDLVISRSFKAGIDDVWASVTEPERTARWYGRWTGEGGPGQIIKVQMAFEEGAPWMEMRVDVCEPPRRLAVTSVGEDGWQLELVLTEAGGRTELSLVHHLPGTEGVGEIGPGWEYYLDMLVAAREGTPQPIFDHYYPSMKAYFEELRP</sequence>
<organism evidence="3 4">
    <name type="scientific">Paractinoplanes bogorensis</name>
    <dbReference type="NCBI Taxonomy" id="1610840"/>
    <lineage>
        <taxon>Bacteria</taxon>
        <taxon>Bacillati</taxon>
        <taxon>Actinomycetota</taxon>
        <taxon>Actinomycetes</taxon>
        <taxon>Micromonosporales</taxon>
        <taxon>Micromonosporaceae</taxon>
        <taxon>Paractinoplanes</taxon>
    </lineage>
</organism>
<evidence type="ECO:0000313" key="3">
    <source>
        <dbReference type="EMBL" id="MBU2665426.1"/>
    </source>
</evidence>
<reference evidence="3 4" key="1">
    <citation type="submission" date="2021-06" db="EMBL/GenBank/DDBJ databases">
        <title>Actinoplanes lichenicola sp. nov., and Actinoplanes ovalisporus sp. nov., isolated from lichen in Thailand.</title>
        <authorList>
            <person name="Saeng-In P."/>
            <person name="Kanchanasin P."/>
            <person name="Yuki M."/>
            <person name="Kudo T."/>
            <person name="Ohkuma M."/>
            <person name="Phongsopitanun W."/>
            <person name="Tanasupawat S."/>
        </authorList>
    </citation>
    <scope>NUCLEOTIDE SEQUENCE [LARGE SCALE GENOMIC DNA]</scope>
    <source>
        <strain evidence="3 4">NBRC 110975</strain>
    </source>
</reference>
<dbReference type="EMBL" id="JAHKKG010000005">
    <property type="protein sequence ID" value="MBU2665426.1"/>
    <property type="molecule type" value="Genomic_DNA"/>
</dbReference>
<dbReference type="Pfam" id="PF08327">
    <property type="entry name" value="AHSA1"/>
    <property type="match status" value="1"/>
</dbReference>
<comment type="similarity">
    <text evidence="1">Belongs to the AHA1 family.</text>
</comment>
<name>A0ABS5YPQ5_9ACTN</name>
<evidence type="ECO:0000259" key="2">
    <source>
        <dbReference type="Pfam" id="PF08327"/>
    </source>
</evidence>
<dbReference type="InterPro" id="IPR023393">
    <property type="entry name" value="START-like_dom_sf"/>
</dbReference>
<evidence type="ECO:0000313" key="4">
    <source>
        <dbReference type="Proteomes" id="UP001519654"/>
    </source>
</evidence>
<protein>
    <submittedName>
        <fullName evidence="3">SRPBCC family protein</fullName>
    </submittedName>
</protein>
<proteinExistence type="inferred from homology"/>
<comment type="caution">
    <text evidence="3">The sequence shown here is derived from an EMBL/GenBank/DDBJ whole genome shotgun (WGS) entry which is preliminary data.</text>
</comment>
<evidence type="ECO:0000256" key="1">
    <source>
        <dbReference type="ARBA" id="ARBA00006817"/>
    </source>
</evidence>
<gene>
    <name evidence="3" type="ORF">KOI35_18115</name>
</gene>
<dbReference type="SUPFAM" id="SSF55961">
    <property type="entry name" value="Bet v1-like"/>
    <property type="match status" value="1"/>
</dbReference>
<keyword evidence="4" id="KW-1185">Reference proteome</keyword>
<dbReference type="RefSeq" id="WP_215788631.1">
    <property type="nucleotide sequence ID" value="NZ_JAHKKG010000005.1"/>
</dbReference>